<name>A0A6P2C2M6_9ACTN</name>
<gene>
    <name evidence="2" type="ORF">EAS64_19965</name>
</gene>
<dbReference type="PANTHER" id="PTHR18964">
    <property type="entry name" value="ROK (REPRESSOR, ORF, KINASE) FAMILY"/>
    <property type="match status" value="1"/>
</dbReference>
<keyword evidence="3" id="KW-1185">Reference proteome</keyword>
<dbReference type="SUPFAM" id="SSF53067">
    <property type="entry name" value="Actin-like ATPase domain"/>
    <property type="match status" value="1"/>
</dbReference>
<organism evidence="2 3">
    <name type="scientific">Trebonia kvetii</name>
    <dbReference type="NCBI Taxonomy" id="2480626"/>
    <lineage>
        <taxon>Bacteria</taxon>
        <taxon>Bacillati</taxon>
        <taxon>Actinomycetota</taxon>
        <taxon>Actinomycetes</taxon>
        <taxon>Streptosporangiales</taxon>
        <taxon>Treboniaceae</taxon>
        <taxon>Trebonia</taxon>
    </lineage>
</organism>
<dbReference type="InterPro" id="IPR036388">
    <property type="entry name" value="WH-like_DNA-bd_sf"/>
</dbReference>
<dbReference type="EMBL" id="RPFW01000003">
    <property type="protein sequence ID" value="TVZ04726.1"/>
    <property type="molecule type" value="Genomic_DNA"/>
</dbReference>
<dbReference type="PANTHER" id="PTHR18964:SF149">
    <property type="entry name" value="BIFUNCTIONAL UDP-N-ACETYLGLUCOSAMINE 2-EPIMERASE_N-ACETYLMANNOSAMINE KINASE"/>
    <property type="match status" value="1"/>
</dbReference>
<accession>A0A6P2C2M6</accession>
<evidence type="ECO:0000313" key="2">
    <source>
        <dbReference type="EMBL" id="TVZ04726.1"/>
    </source>
</evidence>
<proteinExistence type="inferred from homology"/>
<evidence type="ECO:0000256" key="1">
    <source>
        <dbReference type="ARBA" id="ARBA00006479"/>
    </source>
</evidence>
<dbReference type="InterPro" id="IPR036390">
    <property type="entry name" value="WH_DNA-bd_sf"/>
</dbReference>
<dbReference type="Gene3D" id="1.10.10.10">
    <property type="entry name" value="Winged helix-like DNA-binding domain superfamily/Winged helix DNA-binding domain"/>
    <property type="match status" value="1"/>
</dbReference>
<dbReference type="InterPro" id="IPR000600">
    <property type="entry name" value="ROK"/>
</dbReference>
<dbReference type="SUPFAM" id="SSF46785">
    <property type="entry name" value="Winged helix' DNA-binding domain"/>
    <property type="match status" value="1"/>
</dbReference>
<comment type="caution">
    <text evidence="2">The sequence shown here is derived from an EMBL/GenBank/DDBJ whole genome shotgun (WGS) entry which is preliminary data.</text>
</comment>
<reference evidence="2 3" key="1">
    <citation type="submission" date="2018-11" db="EMBL/GenBank/DDBJ databases">
        <title>Trebonia kvetii gen.nov., sp.nov., a novel acidophilic actinobacterium, and proposal of the new actinobacterial family Treboniaceae fam. nov.</title>
        <authorList>
            <person name="Rapoport D."/>
            <person name="Sagova-Mareckova M."/>
            <person name="Sedlacek I."/>
            <person name="Provaznik J."/>
            <person name="Kralova S."/>
            <person name="Pavlinic D."/>
            <person name="Benes V."/>
            <person name="Kopecky J."/>
        </authorList>
    </citation>
    <scope>NUCLEOTIDE SEQUENCE [LARGE SCALE GENOMIC DNA]</scope>
    <source>
        <strain evidence="2 3">15Tr583</strain>
    </source>
</reference>
<evidence type="ECO:0000313" key="3">
    <source>
        <dbReference type="Proteomes" id="UP000460272"/>
    </source>
</evidence>
<protein>
    <submittedName>
        <fullName evidence="2">ROK family transcriptional regulator</fullName>
    </submittedName>
</protein>
<sequence length="366" mass="37180">MHQRRLTRAALAEETGISKPSVGESVRRLALAGLVADTGERTPGGRGRGRVGTYYALAAEAGAVLAINVDPEGITAECVDAYGDTLMRAQAALGRPAGPQQVTAAFRMTTERAAGGGPAIRAAVVSAAGPVDRATGRLVRLPDEPFRLGEFDPAAILRPLVSGPVIVDNDVNWAARAERDAAGRGPDGDFAYLFLGEGLGAAVISSGEVVRGHAGLAGEVAHIIVPGPGAARFIDVFGVLGLQQPGSTAIDVPRVLAVTAGPGSGAAVRESIAEAVSGVLAALTALADPEFVVVGGPWGSQPAILDAITARAARLPRPVAIRPAAVTSEPSLAGARAYALSLLRSAILRDARERTGTMAAAARDAR</sequence>
<dbReference type="Pfam" id="PF00480">
    <property type="entry name" value="ROK"/>
    <property type="match status" value="1"/>
</dbReference>
<dbReference type="OrthoDB" id="3189808at2"/>
<dbReference type="InterPro" id="IPR043129">
    <property type="entry name" value="ATPase_NBD"/>
</dbReference>
<dbReference type="Proteomes" id="UP000460272">
    <property type="component" value="Unassembled WGS sequence"/>
</dbReference>
<comment type="similarity">
    <text evidence="1">Belongs to the ROK (NagC/XylR) family.</text>
</comment>
<dbReference type="AlphaFoldDB" id="A0A6P2C2M6"/>
<dbReference type="Gene3D" id="3.30.420.40">
    <property type="match status" value="2"/>
</dbReference>